<keyword evidence="3" id="KW-0456">Lyase</keyword>
<dbReference type="NCBIfam" id="TIGR02474">
    <property type="entry name" value="pec_lyase"/>
    <property type="match status" value="1"/>
</dbReference>
<keyword evidence="3" id="KW-0813">Transport</keyword>
<dbReference type="Gene3D" id="1.50.10.20">
    <property type="match status" value="1"/>
</dbReference>
<dbReference type="EC" id="4.2.2.2" evidence="3"/>
<keyword evidence="3" id="KW-0762">Sugar transport</keyword>
<proteinExistence type="predicted"/>
<keyword evidence="4" id="KW-1185">Reference proteome</keyword>
<feature type="region of interest" description="Disordered" evidence="1">
    <location>
        <begin position="117"/>
        <end position="157"/>
    </location>
</feature>
<dbReference type="GO" id="GO:0030570">
    <property type="term" value="F:pectate lyase activity"/>
    <property type="evidence" value="ECO:0007669"/>
    <property type="project" value="UniProtKB-EC"/>
</dbReference>
<dbReference type="Pfam" id="PF09492">
    <property type="entry name" value="Pec_lyase"/>
    <property type="match status" value="1"/>
</dbReference>
<comment type="caution">
    <text evidence="3">The sequence shown here is derived from an EMBL/GenBank/DDBJ whole genome shotgun (WGS) entry which is preliminary data.</text>
</comment>
<dbReference type="RefSeq" id="WP_290359597.1">
    <property type="nucleotide sequence ID" value="NZ_JAUHHC010000003.1"/>
</dbReference>
<feature type="signal peptide" evidence="2">
    <location>
        <begin position="1"/>
        <end position="20"/>
    </location>
</feature>
<keyword evidence="2" id="KW-0732">Signal</keyword>
<feature type="compositionally biased region" description="Basic and acidic residues" evidence="1">
    <location>
        <begin position="126"/>
        <end position="136"/>
    </location>
</feature>
<organism evidence="3 4">
    <name type="scientific">Roseateles violae</name>
    <dbReference type="NCBI Taxonomy" id="3058042"/>
    <lineage>
        <taxon>Bacteria</taxon>
        <taxon>Pseudomonadati</taxon>
        <taxon>Pseudomonadota</taxon>
        <taxon>Betaproteobacteria</taxon>
        <taxon>Burkholderiales</taxon>
        <taxon>Sphaerotilaceae</taxon>
        <taxon>Roseateles</taxon>
    </lineage>
</organism>
<name>A0ABT8DSJ5_9BURK</name>
<feature type="compositionally biased region" description="Low complexity" evidence="1">
    <location>
        <begin position="63"/>
        <end position="73"/>
    </location>
</feature>
<protein>
    <submittedName>
        <fullName evidence="3">Pectate lyase</fullName>
        <ecNumber evidence="3">4.2.2.2</ecNumber>
    </submittedName>
</protein>
<dbReference type="InterPro" id="IPR012669">
    <property type="entry name" value="Pectate_lyase"/>
</dbReference>
<sequence>MNHRLALLLLSACLAGPVAAAVIGQNAPVPALSAERVAALPETQRAAWQAYLARSEQQRAADRAALAAERQALSEPVPAPPEASGAGAKTMPLQQPPAWYASAAALQVADNIVSFQTPAGGWGKNQPRDRAPRLRGQDYVSDNNNKRATPGDFDQAQDPRWSYVGTIDNDATISEIRFLAKVAAQRPGPAGEVYRQSAIRGLGYLLAAQFPNGGWPQVWPLQGGYHDAITLNDNAMVEVMQLLDAAARGEDDLGFVPGALRERAAAAQQRALALLLAAQLRDGQGRKTIWAQQYEALSLAPASARNYEPPSLCSGESADLLLYLMSLREPSAAVRAAVHAGIATLRGLAIRDKAWVTLDEVQGRRLVDKPGAPALWSRYYDAGSLQPIFGDRDKTLHDDVNEISFERRKGYAWFGIWPQKALKEYEDWSKRWNP</sequence>
<reference evidence="3 4" key="1">
    <citation type="submission" date="2023-06" db="EMBL/GenBank/DDBJ databases">
        <title>Pelomonas sp. PFR6 16S ribosomal RNA gene Genome sequencing and assembly.</title>
        <authorList>
            <person name="Woo H."/>
        </authorList>
    </citation>
    <scope>NUCLEOTIDE SEQUENCE [LARGE SCALE GENOMIC DNA]</scope>
    <source>
        <strain evidence="3 4">PFR6</strain>
    </source>
</reference>
<dbReference type="SUPFAM" id="SSF81853">
    <property type="entry name" value="Family 10 polysaccharide lyase"/>
    <property type="match status" value="1"/>
</dbReference>
<evidence type="ECO:0000313" key="3">
    <source>
        <dbReference type="EMBL" id="MDN3921297.1"/>
    </source>
</evidence>
<dbReference type="EMBL" id="JAUHHC010000003">
    <property type="protein sequence ID" value="MDN3921297.1"/>
    <property type="molecule type" value="Genomic_DNA"/>
</dbReference>
<feature type="chain" id="PRO_5046470010" evidence="2">
    <location>
        <begin position="21"/>
        <end position="434"/>
    </location>
</feature>
<dbReference type="Proteomes" id="UP001228044">
    <property type="component" value="Unassembled WGS sequence"/>
</dbReference>
<accession>A0ABT8DSJ5</accession>
<evidence type="ECO:0000256" key="2">
    <source>
        <dbReference type="SAM" id="SignalP"/>
    </source>
</evidence>
<evidence type="ECO:0000313" key="4">
    <source>
        <dbReference type="Proteomes" id="UP001228044"/>
    </source>
</evidence>
<feature type="region of interest" description="Disordered" evidence="1">
    <location>
        <begin position="62"/>
        <end position="91"/>
    </location>
</feature>
<gene>
    <name evidence="3" type="primary">pelA</name>
    <name evidence="3" type="ORF">QWJ38_13470</name>
</gene>
<evidence type="ECO:0000256" key="1">
    <source>
        <dbReference type="SAM" id="MobiDB-lite"/>
    </source>
</evidence>